<feature type="binding site" evidence="1">
    <location>
        <position position="290"/>
    </location>
    <ligand>
        <name>Mg(2+)</name>
        <dbReference type="ChEBI" id="CHEBI:18420"/>
        <label>1</label>
    </ligand>
</feature>
<dbReference type="InterPro" id="IPR005502">
    <property type="entry name" value="Ribosyl_crysJ1"/>
</dbReference>
<dbReference type="PANTHER" id="PTHR16222:SF12">
    <property type="entry name" value="ADP-RIBOSYLGLYCOHYDROLASE-RELATED"/>
    <property type="match status" value="1"/>
</dbReference>
<keyword evidence="1" id="KW-0460">Magnesium</keyword>
<organism evidence="2 3">
    <name type="scientific">Paenibacillus piri</name>
    <dbReference type="NCBI Taxonomy" id="2547395"/>
    <lineage>
        <taxon>Bacteria</taxon>
        <taxon>Bacillati</taxon>
        <taxon>Bacillota</taxon>
        <taxon>Bacilli</taxon>
        <taxon>Bacillales</taxon>
        <taxon>Paenibacillaceae</taxon>
        <taxon>Paenibacillus</taxon>
    </lineage>
</organism>
<dbReference type="OrthoDB" id="9798107at2"/>
<gene>
    <name evidence="2" type="ORF">E1757_19670</name>
</gene>
<dbReference type="EMBL" id="SMRT01000009">
    <property type="protein sequence ID" value="TDF95939.1"/>
    <property type="molecule type" value="Genomic_DNA"/>
</dbReference>
<dbReference type="InterPro" id="IPR050792">
    <property type="entry name" value="ADP-ribosylglycohydrolase"/>
</dbReference>
<dbReference type="InterPro" id="IPR036705">
    <property type="entry name" value="Ribosyl_crysJ1_sf"/>
</dbReference>
<keyword evidence="1" id="KW-0479">Metal-binding</keyword>
<feature type="binding site" evidence="1">
    <location>
        <position position="292"/>
    </location>
    <ligand>
        <name>Mg(2+)</name>
        <dbReference type="ChEBI" id="CHEBI:18420"/>
        <label>1</label>
    </ligand>
</feature>
<dbReference type="SUPFAM" id="SSF101478">
    <property type="entry name" value="ADP-ribosylglycohydrolase"/>
    <property type="match status" value="1"/>
</dbReference>
<dbReference type="Proteomes" id="UP000295636">
    <property type="component" value="Unassembled WGS sequence"/>
</dbReference>
<proteinExistence type="predicted"/>
<evidence type="ECO:0008006" key="4">
    <source>
        <dbReference type="Google" id="ProtNLM"/>
    </source>
</evidence>
<dbReference type="PANTHER" id="PTHR16222">
    <property type="entry name" value="ADP-RIBOSYLGLYCOHYDROLASE"/>
    <property type="match status" value="1"/>
</dbReference>
<sequence length="365" mass="40029">MNALFSKIYGCEACGTIGNSMGDVTEGLSYHEIEAKYGFVDTFYEQHKKEHIRHADLGPVFHYKEHYRPPGTTEDGMERHRLCTSAILNKGGRIDIIDLAKTWAAEIDPAKFGYLLGPQDQIIYYSIQAGVPPWEVGKFASWPTLIGTSKMIMPVGMVNACNPQQAAQDAFELGRIKDQRGVPGNYSLEVCAAIAAATAEAFKPTATVASIIDTALSYLTEVPLKEVQQGLHWAEQADSWKDLRPLYAEHYAGKRISNAVEILSGGLACFLMADGRPREALLYAVNLGRDTDCKAYVAGGLAGALRGIEAVPADWVRTIEEVATNDPWSVSRRTAKQAAEGLYQAAIHTMNEMQRVVSELDAQSR</sequence>
<dbReference type="GO" id="GO:0046872">
    <property type="term" value="F:metal ion binding"/>
    <property type="evidence" value="ECO:0007669"/>
    <property type="project" value="UniProtKB-KW"/>
</dbReference>
<dbReference type="RefSeq" id="WP_133231208.1">
    <property type="nucleotide sequence ID" value="NZ_SMRT01000009.1"/>
</dbReference>
<comment type="cofactor">
    <cofactor evidence="1">
        <name>Mg(2+)</name>
        <dbReference type="ChEBI" id="CHEBI:18420"/>
    </cofactor>
    <text evidence="1">Binds 2 magnesium ions per subunit.</text>
</comment>
<keyword evidence="3" id="KW-1185">Reference proteome</keyword>
<evidence type="ECO:0000313" key="3">
    <source>
        <dbReference type="Proteomes" id="UP000295636"/>
    </source>
</evidence>
<protein>
    <recommendedName>
        <fullName evidence="4">ADP-ribosylglycohydrolase family protein</fullName>
    </recommendedName>
</protein>
<comment type="caution">
    <text evidence="2">The sequence shown here is derived from an EMBL/GenBank/DDBJ whole genome shotgun (WGS) entry which is preliminary data.</text>
</comment>
<evidence type="ECO:0000313" key="2">
    <source>
        <dbReference type="EMBL" id="TDF95939.1"/>
    </source>
</evidence>
<reference evidence="2 3" key="1">
    <citation type="submission" date="2019-03" db="EMBL/GenBank/DDBJ databases">
        <title>This is whole genome sequence of Paenibacillus sp MS74 strain.</title>
        <authorList>
            <person name="Trinh H.N."/>
        </authorList>
    </citation>
    <scope>NUCLEOTIDE SEQUENCE [LARGE SCALE GENOMIC DNA]</scope>
    <source>
        <strain evidence="2 3">MS74</strain>
    </source>
</reference>
<feature type="binding site" evidence="1">
    <location>
        <position position="75"/>
    </location>
    <ligand>
        <name>Mg(2+)</name>
        <dbReference type="ChEBI" id="CHEBI:18420"/>
        <label>1</label>
    </ligand>
</feature>
<name>A0A4R5KK44_9BACL</name>
<dbReference type="Gene3D" id="1.10.4080.10">
    <property type="entry name" value="ADP-ribosylation/Crystallin J1"/>
    <property type="match status" value="1"/>
</dbReference>
<dbReference type="Pfam" id="PF03747">
    <property type="entry name" value="ADP_ribosyl_GH"/>
    <property type="match status" value="1"/>
</dbReference>
<accession>A0A4R5KK44</accession>
<evidence type="ECO:0000256" key="1">
    <source>
        <dbReference type="PIRSR" id="PIRSR605502-1"/>
    </source>
</evidence>
<dbReference type="AlphaFoldDB" id="A0A4R5KK44"/>